<reference evidence="2" key="1">
    <citation type="submission" date="2015-03" db="EMBL/GenBank/DDBJ databases">
        <authorList>
            <person name="Urmite Genomes"/>
        </authorList>
    </citation>
    <scope>NUCLEOTIDE SEQUENCE [LARGE SCALE GENOMIC DNA]</scope>
    <source>
        <strain evidence="2">Arc-Hr</strain>
    </source>
</reference>
<protein>
    <submittedName>
        <fullName evidence="1">Uncharacterized protein</fullName>
    </submittedName>
</protein>
<organism evidence="1 2">
    <name type="scientific">Haloferax massiliensis</name>
    <dbReference type="NCBI Taxonomy" id="1476858"/>
    <lineage>
        <taxon>Archaea</taxon>
        <taxon>Methanobacteriati</taxon>
        <taxon>Methanobacteriota</taxon>
        <taxon>Stenosarchaea group</taxon>
        <taxon>Halobacteria</taxon>
        <taxon>Halobacteriales</taxon>
        <taxon>Haloferacaceae</taxon>
        <taxon>Haloferax</taxon>
    </lineage>
</organism>
<gene>
    <name evidence="1" type="ORF">BN996_00685</name>
</gene>
<accession>A0A0D6JNP4</accession>
<evidence type="ECO:0000313" key="1">
    <source>
        <dbReference type="EMBL" id="CQR49228.1"/>
    </source>
</evidence>
<dbReference type="AlphaFoldDB" id="A0A0D6JNP4"/>
<sequence>MWHNLALELLKQQYWDFEAQDITIPLSKPLQ</sequence>
<evidence type="ECO:0000313" key="2">
    <source>
        <dbReference type="Proteomes" id="UP000198902"/>
    </source>
</evidence>
<name>A0A0D6JNP4_9EURY</name>
<keyword evidence="2" id="KW-1185">Reference proteome</keyword>
<dbReference type="Proteomes" id="UP000198902">
    <property type="component" value="Unassembled WGS sequence"/>
</dbReference>
<proteinExistence type="predicted"/>
<dbReference type="EMBL" id="CSTE01000001">
    <property type="protein sequence ID" value="CQR49228.1"/>
    <property type="molecule type" value="Genomic_DNA"/>
</dbReference>